<reference evidence="1 2" key="1">
    <citation type="journal article" date="2024" name="bioRxiv">
        <title>A reference genome for Trichogramma kaykai: A tiny desert-dwelling parasitoid wasp with competing sex-ratio distorters.</title>
        <authorList>
            <person name="Culotta J."/>
            <person name="Lindsey A.R."/>
        </authorList>
    </citation>
    <scope>NUCLEOTIDE SEQUENCE [LARGE SCALE GENOMIC DNA]</scope>
    <source>
        <strain evidence="1 2">KSX58</strain>
    </source>
</reference>
<dbReference type="AlphaFoldDB" id="A0ABD2VWU0"/>
<evidence type="ECO:0000313" key="1">
    <source>
        <dbReference type="EMBL" id="KAL3385089.1"/>
    </source>
</evidence>
<dbReference type="EMBL" id="JBJJXI010000163">
    <property type="protein sequence ID" value="KAL3385089.1"/>
    <property type="molecule type" value="Genomic_DNA"/>
</dbReference>
<keyword evidence="2" id="KW-1185">Reference proteome</keyword>
<comment type="caution">
    <text evidence="1">The sequence shown here is derived from an EMBL/GenBank/DDBJ whole genome shotgun (WGS) entry which is preliminary data.</text>
</comment>
<evidence type="ECO:0000313" key="2">
    <source>
        <dbReference type="Proteomes" id="UP001627154"/>
    </source>
</evidence>
<sequence>MAYVYGIRVHKYDAEVRRLRIILRICSCVCSYLSDARPSLSLSRVCNTEKSPVPRKESCSLRRESRYIHLKVDDAPMDSHRWRRNHILFTHYESGDVFFFFFCTTFSSSVCSLEKQNNAHKNIYKKNEKIKIYMRNWKGRTTACAGYTISTHVRTHSRVVSFFEFARATEIYRYIFRSCGDSIVTVSRAHKFAIILYRHRLGNVPRVLRVTQKVITYFARESVSRCVESFAPLRELLFFCSLLFYIQDKNDTFKVTINIHERKARVIYNMRAPRTTRHYYSIQKCKAHRLCVLLFFCTRARMNRPYISLVDLLAIEHCNLLRILLTSLMLLLLRCLKTHRKTSFIRFRRRARAYASLNNFSISSDPRHRQTRGARG</sequence>
<accession>A0ABD2VWU0</accession>
<proteinExistence type="predicted"/>
<organism evidence="1 2">
    <name type="scientific">Trichogramma kaykai</name>
    <dbReference type="NCBI Taxonomy" id="54128"/>
    <lineage>
        <taxon>Eukaryota</taxon>
        <taxon>Metazoa</taxon>
        <taxon>Ecdysozoa</taxon>
        <taxon>Arthropoda</taxon>
        <taxon>Hexapoda</taxon>
        <taxon>Insecta</taxon>
        <taxon>Pterygota</taxon>
        <taxon>Neoptera</taxon>
        <taxon>Endopterygota</taxon>
        <taxon>Hymenoptera</taxon>
        <taxon>Apocrita</taxon>
        <taxon>Proctotrupomorpha</taxon>
        <taxon>Chalcidoidea</taxon>
        <taxon>Trichogrammatidae</taxon>
        <taxon>Trichogramma</taxon>
    </lineage>
</organism>
<name>A0ABD2VWU0_9HYME</name>
<protein>
    <submittedName>
        <fullName evidence="1">Uncharacterized protein</fullName>
    </submittedName>
</protein>
<dbReference type="Proteomes" id="UP001627154">
    <property type="component" value="Unassembled WGS sequence"/>
</dbReference>
<gene>
    <name evidence="1" type="ORF">TKK_019247</name>
</gene>